<accession>U5YDR6</accession>
<keyword evidence="1" id="KW-0496">Mitochondrion</keyword>
<dbReference type="RefSeq" id="YP_008802571.1">
    <property type="nucleotide sequence ID" value="NC_022797.1"/>
</dbReference>
<proteinExistence type="predicted"/>
<dbReference type="AlphaFoldDB" id="U5YDR6"/>
<organism evidence="1">
    <name type="scientific">Monomastix sp. (strain OKE-1)</name>
    <dbReference type="NCBI Taxonomy" id="141716"/>
    <lineage>
        <taxon>Eukaryota</taxon>
        <taxon>Viridiplantae</taxon>
        <taxon>Chlorophyta</taxon>
        <taxon>Mamiellophyceae</taxon>
        <taxon>Monomastigales</taxon>
        <taxon>Monomastigaceae</taxon>
        <taxon>Monomastix</taxon>
    </lineage>
</organism>
<evidence type="ECO:0000313" key="1">
    <source>
        <dbReference type="EMBL" id="AGZ90224.1"/>
    </source>
</evidence>
<gene>
    <name evidence="1" type="primary">orf127</name>
</gene>
<protein>
    <submittedName>
        <fullName evidence="1">Uncharacterized protein</fullName>
    </submittedName>
</protein>
<name>U5YDR6_MONSK</name>
<geneLocation type="mitochondrion" evidence="1"/>
<sequence>MTKRPKLKKVELFGIFQRKSLYLGKFKIFSFMNDNKITFYSNTEFTSYIFHDVSYEYIGHREWNLFHSRYLTATSIARGEQIFDPAPIRIPYGGRTSFQPPMSNAHGGLIFDPGGAHRVSAHQIFEP</sequence>
<dbReference type="GeneID" id="17622565"/>
<reference evidence="1" key="1">
    <citation type="journal article" date="2013" name="Genome Biol. Evol.">
        <title>Tracing the evolution of streptophyte algae and their mitochondrial genome.</title>
        <authorList>
            <person name="Turmel M."/>
            <person name="Otis C."/>
            <person name="Lemieux C."/>
        </authorList>
    </citation>
    <scope>NUCLEOTIDE SEQUENCE</scope>
</reference>
<dbReference type="EMBL" id="KF060939">
    <property type="protein sequence ID" value="AGZ90224.1"/>
    <property type="molecule type" value="Genomic_DNA"/>
</dbReference>